<dbReference type="AlphaFoldDB" id="A0AAU9LDM9"/>
<protein>
    <submittedName>
        <fullName evidence="1">Uncharacterized protein</fullName>
    </submittedName>
</protein>
<organism evidence="1 2">
    <name type="scientific">Lactuca virosa</name>
    <dbReference type="NCBI Taxonomy" id="75947"/>
    <lineage>
        <taxon>Eukaryota</taxon>
        <taxon>Viridiplantae</taxon>
        <taxon>Streptophyta</taxon>
        <taxon>Embryophyta</taxon>
        <taxon>Tracheophyta</taxon>
        <taxon>Spermatophyta</taxon>
        <taxon>Magnoliopsida</taxon>
        <taxon>eudicotyledons</taxon>
        <taxon>Gunneridae</taxon>
        <taxon>Pentapetalae</taxon>
        <taxon>asterids</taxon>
        <taxon>campanulids</taxon>
        <taxon>Asterales</taxon>
        <taxon>Asteraceae</taxon>
        <taxon>Cichorioideae</taxon>
        <taxon>Cichorieae</taxon>
        <taxon>Lactucinae</taxon>
        <taxon>Lactuca</taxon>
    </lineage>
</organism>
<accession>A0AAU9LDM9</accession>
<evidence type="ECO:0000313" key="2">
    <source>
        <dbReference type="Proteomes" id="UP001157418"/>
    </source>
</evidence>
<sequence length="107" mass="11891">MEESSARKVESASPPAPPLALPLSTLHCKTVSPLRPPLLVLAKKKLMILHFLLPLHFHSSQLLTIRDLKATLNYLVGSSLSNKVNRSGKLKNNATHYSVDIELHDYQ</sequence>
<proteinExistence type="predicted"/>
<name>A0AAU9LDM9_9ASTR</name>
<dbReference type="Proteomes" id="UP001157418">
    <property type="component" value="Unassembled WGS sequence"/>
</dbReference>
<reference evidence="1 2" key="1">
    <citation type="submission" date="2022-01" db="EMBL/GenBank/DDBJ databases">
        <authorList>
            <person name="Xiong W."/>
            <person name="Schranz E."/>
        </authorList>
    </citation>
    <scope>NUCLEOTIDE SEQUENCE [LARGE SCALE GENOMIC DNA]</scope>
</reference>
<keyword evidence="2" id="KW-1185">Reference proteome</keyword>
<comment type="caution">
    <text evidence="1">The sequence shown here is derived from an EMBL/GenBank/DDBJ whole genome shotgun (WGS) entry which is preliminary data.</text>
</comment>
<evidence type="ECO:0000313" key="1">
    <source>
        <dbReference type="EMBL" id="CAH1412115.1"/>
    </source>
</evidence>
<dbReference type="EMBL" id="CAKMRJ010000001">
    <property type="protein sequence ID" value="CAH1412115.1"/>
    <property type="molecule type" value="Genomic_DNA"/>
</dbReference>
<gene>
    <name evidence="1" type="ORF">LVIROSA_LOCUS154</name>
</gene>